<protein>
    <recommendedName>
        <fullName evidence="1">Type VI secretion system FHA domain-containing protein</fullName>
    </recommendedName>
</protein>
<evidence type="ECO:0000313" key="3">
    <source>
        <dbReference type="Proteomes" id="UP000252266"/>
    </source>
</evidence>
<proteinExistence type="predicted"/>
<dbReference type="RefSeq" id="WP_062961152.1">
    <property type="nucleotide sequence ID" value="NZ_JALLPZ010000002.1"/>
</dbReference>
<reference evidence="2 3" key="1">
    <citation type="submission" date="2014-07" db="EMBL/GenBank/DDBJ databases">
        <title>Draft genome sequence of Thalassospira xiamenensis IB13.</title>
        <authorList>
            <person name="Lai Q."/>
            <person name="Shao Z."/>
        </authorList>
    </citation>
    <scope>NUCLEOTIDE SEQUENCE [LARGE SCALE GENOMIC DNA]</scope>
    <source>
        <strain evidence="2 3">IB13</strain>
    </source>
</reference>
<accession>A0A367XIE3</accession>
<dbReference type="EMBL" id="JPWJ01000001">
    <property type="protein sequence ID" value="RCK53169.1"/>
    <property type="molecule type" value="Genomic_DNA"/>
</dbReference>
<sequence length="467" mass="52173">MKARFQIENVHEAVPSLPVSFVFSQRGGLIGSADDATWCVQDVTGKVPEIAARIVVMDGHFTIERVSDARIRINDAKSPIPRGRPVVLSDKDRVDIERLHCLVAIGDRDYGPAKQAGIHAMVGADDGREDGLVLDGVYAECRTVDTKPAVMSATDPLDVLEEKASRPGRVDPMTVFAENDRRSESESELLLRSGVEQREISENRGTVSDDADRHFSAMPNVRVQRDRYGFEERVEAMEDKHATPDVDAVSVDLGHPVDHVALRPLARSLGIHLGEMSTEEANRVLSDIGGSLRAALDGLNRIYRTRSTRSGNFPLATMHLHALEDNPIRFCSDTDETLHAFFSKRGPVHLSAPSAMQESLDHLNGHQASTENGIDRALDAVLAALLPKALERRFRAYDTAGVPEDSEAYDAWCWRMYRAYFSELRSQRQQGLQMLFWEVFSNEYHAAMRREQMRRDLGEDEEGNIDQ</sequence>
<comment type="caution">
    <text evidence="2">The sequence shown here is derived from an EMBL/GenBank/DDBJ whole genome shotgun (WGS) entry which is preliminary data.</text>
</comment>
<dbReference type="AlphaFoldDB" id="A0A367XIE3"/>
<dbReference type="Pfam" id="PF20232">
    <property type="entry name" value="T6SS_FHA_C"/>
    <property type="match status" value="1"/>
</dbReference>
<feature type="domain" description="Type VI secretion system FHA" evidence="1">
    <location>
        <begin position="268"/>
        <end position="446"/>
    </location>
</feature>
<name>A0A367XIE3_9PROT</name>
<dbReference type="NCBIfam" id="TIGR03354">
    <property type="entry name" value="VI_FHA"/>
    <property type="match status" value="1"/>
</dbReference>
<evidence type="ECO:0000313" key="2">
    <source>
        <dbReference type="EMBL" id="RCK53169.1"/>
    </source>
</evidence>
<dbReference type="InterPro" id="IPR046883">
    <property type="entry name" value="T6SS_FHA_C"/>
</dbReference>
<gene>
    <name evidence="2" type="ORF">TH44_02920</name>
</gene>
<evidence type="ECO:0000259" key="1">
    <source>
        <dbReference type="Pfam" id="PF20232"/>
    </source>
</evidence>
<dbReference type="InterPro" id="IPR017735">
    <property type="entry name" value="T6SS_FHA"/>
</dbReference>
<organism evidence="2 3">
    <name type="scientific">Thalassospira xiamenensis</name>
    <dbReference type="NCBI Taxonomy" id="220697"/>
    <lineage>
        <taxon>Bacteria</taxon>
        <taxon>Pseudomonadati</taxon>
        <taxon>Pseudomonadota</taxon>
        <taxon>Alphaproteobacteria</taxon>
        <taxon>Rhodospirillales</taxon>
        <taxon>Thalassospiraceae</taxon>
        <taxon>Thalassospira</taxon>
    </lineage>
</organism>
<dbReference type="Proteomes" id="UP000252266">
    <property type="component" value="Unassembled WGS sequence"/>
</dbReference>